<dbReference type="GO" id="GO:0005507">
    <property type="term" value="F:copper ion binding"/>
    <property type="evidence" value="ECO:0007669"/>
    <property type="project" value="InterPro"/>
</dbReference>
<evidence type="ECO:0000313" key="5">
    <source>
        <dbReference type="Proteomes" id="UP001154282"/>
    </source>
</evidence>
<keyword evidence="5" id="KW-1185">Reference proteome</keyword>
<evidence type="ECO:0000259" key="3">
    <source>
        <dbReference type="Pfam" id="PF07731"/>
    </source>
</evidence>
<dbReference type="PANTHER" id="PTHR11709">
    <property type="entry name" value="MULTI-COPPER OXIDASE"/>
    <property type="match status" value="1"/>
</dbReference>
<dbReference type="SUPFAM" id="SSF49503">
    <property type="entry name" value="Cupredoxins"/>
    <property type="match status" value="1"/>
</dbReference>
<comment type="caution">
    <text evidence="4">The sequence shown here is derived from an EMBL/GenBank/DDBJ whole genome shotgun (WGS) entry which is preliminary data.</text>
</comment>
<feature type="compositionally biased region" description="Basic and acidic residues" evidence="2">
    <location>
        <begin position="71"/>
        <end position="96"/>
    </location>
</feature>
<protein>
    <recommendedName>
        <fullName evidence="3">Plastocyanin-like domain-containing protein</fullName>
    </recommendedName>
</protein>
<dbReference type="GO" id="GO:0016491">
    <property type="term" value="F:oxidoreductase activity"/>
    <property type="evidence" value="ECO:0007669"/>
    <property type="project" value="InterPro"/>
</dbReference>
<evidence type="ECO:0000313" key="4">
    <source>
        <dbReference type="EMBL" id="CAI0539857.1"/>
    </source>
</evidence>
<evidence type="ECO:0000256" key="1">
    <source>
        <dbReference type="ARBA" id="ARBA00010609"/>
    </source>
</evidence>
<dbReference type="PANTHER" id="PTHR11709:SF11">
    <property type="entry name" value="L-ASCORBATE OXIDASE HOMOLOG ISOFORM X1"/>
    <property type="match status" value="1"/>
</dbReference>
<organism evidence="4 5">
    <name type="scientific">Linum tenue</name>
    <dbReference type="NCBI Taxonomy" id="586396"/>
    <lineage>
        <taxon>Eukaryota</taxon>
        <taxon>Viridiplantae</taxon>
        <taxon>Streptophyta</taxon>
        <taxon>Embryophyta</taxon>
        <taxon>Tracheophyta</taxon>
        <taxon>Spermatophyta</taxon>
        <taxon>Magnoliopsida</taxon>
        <taxon>eudicotyledons</taxon>
        <taxon>Gunneridae</taxon>
        <taxon>Pentapetalae</taxon>
        <taxon>rosids</taxon>
        <taxon>fabids</taxon>
        <taxon>Malpighiales</taxon>
        <taxon>Linaceae</taxon>
        <taxon>Linum</taxon>
    </lineage>
</organism>
<feature type="region of interest" description="Disordered" evidence="2">
    <location>
        <begin position="1"/>
        <end position="104"/>
    </location>
</feature>
<reference evidence="4" key="1">
    <citation type="submission" date="2022-08" db="EMBL/GenBank/DDBJ databases">
        <authorList>
            <person name="Gutierrez-Valencia J."/>
        </authorList>
    </citation>
    <scope>NUCLEOTIDE SEQUENCE</scope>
</reference>
<dbReference type="AlphaFoldDB" id="A0AAV0Q6G5"/>
<dbReference type="EMBL" id="CAMGYJ010000009">
    <property type="protein sequence ID" value="CAI0539857.1"/>
    <property type="molecule type" value="Genomic_DNA"/>
</dbReference>
<dbReference type="InterPro" id="IPR045087">
    <property type="entry name" value="Cu-oxidase_fam"/>
</dbReference>
<gene>
    <name evidence="4" type="ORF">LITE_LOCUS41433</name>
</gene>
<dbReference type="InterPro" id="IPR011706">
    <property type="entry name" value="Cu-oxidase_C"/>
</dbReference>
<dbReference type="Gene3D" id="2.60.40.420">
    <property type="entry name" value="Cupredoxins - blue copper proteins"/>
    <property type="match status" value="1"/>
</dbReference>
<dbReference type="InterPro" id="IPR008972">
    <property type="entry name" value="Cupredoxin"/>
</dbReference>
<evidence type="ECO:0000256" key="2">
    <source>
        <dbReference type="SAM" id="MobiDB-lite"/>
    </source>
</evidence>
<accession>A0AAV0Q6G5</accession>
<dbReference type="Proteomes" id="UP001154282">
    <property type="component" value="Unassembled WGS sequence"/>
</dbReference>
<feature type="domain" description="Plastocyanin-like" evidence="3">
    <location>
        <begin position="108"/>
        <end position="244"/>
    </location>
</feature>
<proteinExistence type="inferred from homology"/>
<comment type="similarity">
    <text evidence="1">Belongs to the multicopper oxidase family.</text>
</comment>
<name>A0AAV0Q6G5_9ROSI</name>
<sequence length="273" mass="30835">MWDLPRPSISDSRAQDEVGGGRRSSPVQNVYNSLDVHLATPAKESPVPSLAPDHSSTGPSTKPEPLGIIPLRHDQDHPHHHPGELRSLDQREAEVRRQRRSSFTPADTPLKLADYFNIPGVFNVGSIPMSPNSGGNAYLQTSVMGANFREFVEIVFQNWEDTVQSWHVDGHAFFVVGMDGGQWTAASRLRYNLGTLSRCTVQVYPRSWTAIYMALDNVGMWNIRSENWARQYLGQQLYLRVYSAAHSWRDELPIPKNALLCGRARRRHTRPLL</sequence>
<dbReference type="Pfam" id="PF07731">
    <property type="entry name" value="Cu-oxidase_2"/>
    <property type="match status" value="1"/>
</dbReference>